<reference evidence="1" key="1">
    <citation type="journal article" date="2021" name="Proc. Natl. Acad. Sci. U.S.A.">
        <title>A Catalog of Tens of Thousands of Viruses from Human Metagenomes Reveals Hidden Associations with Chronic Diseases.</title>
        <authorList>
            <person name="Tisza M.J."/>
            <person name="Buck C.B."/>
        </authorList>
    </citation>
    <scope>NUCLEOTIDE SEQUENCE</scope>
    <source>
        <strain evidence="1">CtBeL15</strain>
    </source>
</reference>
<organism evidence="1">
    <name type="scientific">Siphoviridae sp. ctBeL15</name>
    <dbReference type="NCBI Taxonomy" id="2825374"/>
    <lineage>
        <taxon>Viruses</taxon>
        <taxon>Duplodnaviria</taxon>
        <taxon>Heunggongvirae</taxon>
        <taxon>Uroviricota</taxon>
        <taxon>Caudoviricetes</taxon>
    </lineage>
</organism>
<evidence type="ECO:0000313" key="1">
    <source>
        <dbReference type="EMBL" id="DAG00047.1"/>
    </source>
</evidence>
<protein>
    <submittedName>
        <fullName evidence="1">Uncharacterized protein</fullName>
    </submittedName>
</protein>
<proteinExistence type="predicted"/>
<dbReference type="EMBL" id="BK016176">
    <property type="protein sequence ID" value="DAG00047.1"/>
    <property type="molecule type" value="Genomic_DNA"/>
</dbReference>
<sequence>MEALPNAARAGRRKPIKKNISIENLKGAETMETNITQRRPLTMKEVFINAKSYVPLMQKEEIVSYCAERCIDRVVVNTGEKFRGDTPPMYRENGQRKRRYLLGILARAYLRLDFEGCGGDRWLMSADDYDWVGGVQLINQIDRMKKQSDALRDKAYDLLADYRDLEKMMNTEINANLSIMNDVVARMSMSAASAMTPESVQELVELAKQVQKTAT</sequence>
<accession>A0A8S5V0B4</accession>
<name>A0A8S5V0B4_9CAUD</name>